<gene>
    <name evidence="2" type="ORF">COW36_19615</name>
</gene>
<organism evidence="2 3">
    <name type="scientific">bacterium (Candidatus Blackallbacteria) CG17_big_fil_post_rev_8_21_14_2_50_48_46</name>
    <dbReference type="NCBI Taxonomy" id="2014261"/>
    <lineage>
        <taxon>Bacteria</taxon>
        <taxon>Candidatus Blackallbacteria</taxon>
    </lineage>
</organism>
<dbReference type="InterPro" id="IPR014710">
    <property type="entry name" value="RmlC-like_jellyroll"/>
</dbReference>
<evidence type="ECO:0000259" key="1">
    <source>
        <dbReference type="PROSITE" id="PS50042"/>
    </source>
</evidence>
<dbReference type="Proteomes" id="UP000231019">
    <property type="component" value="Unassembled WGS sequence"/>
</dbReference>
<comment type="caution">
    <text evidence="2">The sequence shown here is derived from an EMBL/GenBank/DDBJ whole genome shotgun (WGS) entry which is preliminary data.</text>
</comment>
<feature type="domain" description="Cyclic nucleotide-binding" evidence="1">
    <location>
        <begin position="1"/>
        <end position="122"/>
    </location>
</feature>
<protein>
    <recommendedName>
        <fullName evidence="1">Cyclic nucleotide-binding domain-containing protein</fullName>
    </recommendedName>
</protein>
<dbReference type="InterPro" id="IPR018488">
    <property type="entry name" value="cNMP-bd_CS"/>
</dbReference>
<evidence type="ECO:0000313" key="3">
    <source>
        <dbReference type="Proteomes" id="UP000231019"/>
    </source>
</evidence>
<sequence>MDQAEQAKYMKALEVLFQAHGRVYEAKDSIFKEGDPGDKVYFILSGSVNVYIGSGYAKRVLWSLLPGDIFGEMALFDNLSRTASIDALERTRLVVLDREQFNHLIAKYPILAQRVIELMASRMRKMDTQFKLESGYLKGQQMGQTLDTDKESFIYGSFYARDVLTPMESPPGEFLP</sequence>
<dbReference type="Gene3D" id="2.60.120.10">
    <property type="entry name" value="Jelly Rolls"/>
    <property type="match status" value="1"/>
</dbReference>
<dbReference type="PANTHER" id="PTHR23011:SF28">
    <property type="entry name" value="CYCLIC NUCLEOTIDE-BINDING DOMAIN CONTAINING PROTEIN"/>
    <property type="match status" value="1"/>
</dbReference>
<evidence type="ECO:0000313" key="2">
    <source>
        <dbReference type="EMBL" id="PIW14861.1"/>
    </source>
</evidence>
<dbReference type="PROSITE" id="PS00889">
    <property type="entry name" value="CNMP_BINDING_2"/>
    <property type="match status" value="1"/>
</dbReference>
<dbReference type="Pfam" id="PF00027">
    <property type="entry name" value="cNMP_binding"/>
    <property type="match status" value="1"/>
</dbReference>
<accession>A0A2M7FZM9</accession>
<dbReference type="SMART" id="SM00100">
    <property type="entry name" value="cNMP"/>
    <property type="match status" value="1"/>
</dbReference>
<dbReference type="PROSITE" id="PS50042">
    <property type="entry name" value="CNMP_BINDING_3"/>
    <property type="match status" value="1"/>
</dbReference>
<dbReference type="SUPFAM" id="SSF51206">
    <property type="entry name" value="cAMP-binding domain-like"/>
    <property type="match status" value="1"/>
</dbReference>
<reference evidence="2 3" key="1">
    <citation type="submission" date="2017-09" db="EMBL/GenBank/DDBJ databases">
        <title>Depth-based differentiation of microbial function through sediment-hosted aquifers and enrichment of novel symbionts in the deep terrestrial subsurface.</title>
        <authorList>
            <person name="Probst A.J."/>
            <person name="Ladd B."/>
            <person name="Jarett J.K."/>
            <person name="Geller-Mcgrath D.E."/>
            <person name="Sieber C.M."/>
            <person name="Emerson J.B."/>
            <person name="Anantharaman K."/>
            <person name="Thomas B.C."/>
            <person name="Malmstrom R."/>
            <person name="Stieglmeier M."/>
            <person name="Klingl A."/>
            <person name="Woyke T."/>
            <person name="Ryan C.M."/>
            <person name="Banfield J.F."/>
        </authorList>
    </citation>
    <scope>NUCLEOTIDE SEQUENCE [LARGE SCALE GENOMIC DNA]</scope>
    <source>
        <strain evidence="2">CG17_big_fil_post_rev_8_21_14_2_50_48_46</strain>
    </source>
</reference>
<dbReference type="InterPro" id="IPR018490">
    <property type="entry name" value="cNMP-bd_dom_sf"/>
</dbReference>
<proteinExistence type="predicted"/>
<dbReference type="EMBL" id="PFFQ01000055">
    <property type="protein sequence ID" value="PIW14861.1"/>
    <property type="molecule type" value="Genomic_DNA"/>
</dbReference>
<dbReference type="AlphaFoldDB" id="A0A2M7FZM9"/>
<dbReference type="CDD" id="cd00038">
    <property type="entry name" value="CAP_ED"/>
    <property type="match status" value="1"/>
</dbReference>
<dbReference type="InterPro" id="IPR000595">
    <property type="entry name" value="cNMP-bd_dom"/>
</dbReference>
<name>A0A2M7FZM9_9BACT</name>
<dbReference type="PANTHER" id="PTHR23011">
    <property type="entry name" value="CYCLIC NUCLEOTIDE-BINDING DOMAIN CONTAINING PROTEIN"/>
    <property type="match status" value="1"/>
</dbReference>